<proteinExistence type="predicted"/>
<evidence type="ECO:0000313" key="2">
    <source>
        <dbReference type="Proteomes" id="UP000243629"/>
    </source>
</evidence>
<name>A0A1I4N860_9GAMM</name>
<accession>A0A1I4N860</accession>
<keyword evidence="2" id="KW-1185">Reference proteome</keyword>
<protein>
    <submittedName>
        <fullName evidence="1">Uncharacterized protein</fullName>
    </submittedName>
</protein>
<reference evidence="2" key="1">
    <citation type="submission" date="2016-10" db="EMBL/GenBank/DDBJ databases">
        <authorList>
            <person name="Varghese N."/>
            <person name="Submissions S."/>
        </authorList>
    </citation>
    <scope>NUCLEOTIDE SEQUENCE [LARGE SCALE GENOMIC DNA]</scope>
    <source>
        <strain evidence="2">DSM 24213</strain>
    </source>
</reference>
<gene>
    <name evidence="1" type="ORF">SAMN05216217_101114</name>
</gene>
<dbReference type="AlphaFoldDB" id="A0A1I4N860"/>
<dbReference type="EMBL" id="FOUI01000001">
    <property type="protein sequence ID" value="SFM11585.1"/>
    <property type="molecule type" value="Genomic_DNA"/>
</dbReference>
<organism evidence="1 2">
    <name type="scientific">Halopseudomonas yangmingensis</name>
    <dbReference type="NCBI Taxonomy" id="1720063"/>
    <lineage>
        <taxon>Bacteria</taxon>
        <taxon>Pseudomonadati</taxon>
        <taxon>Pseudomonadota</taxon>
        <taxon>Gammaproteobacteria</taxon>
        <taxon>Pseudomonadales</taxon>
        <taxon>Pseudomonadaceae</taxon>
        <taxon>Halopseudomonas</taxon>
    </lineage>
</organism>
<evidence type="ECO:0000313" key="1">
    <source>
        <dbReference type="EMBL" id="SFM11585.1"/>
    </source>
</evidence>
<sequence>MSNLPPETDYLAGATELTGICVVIRNCRDGSQRVMRYGYGEENASECARYDLLIAIDAPEQLPIPEDAMQIYLDPGSSAPRSLHGKAWQIRNAQDMDTANFDAWAQEVAGLLAQMLVEQGLVCVDLTDIAVILGMGKQPFSCTLCDWQDPAVLPEAMLGNRFNRGFWVISAQEKNLRIELIERVYDLMDQVFSEDAIPLIATCLQSGGGTRLMLVGV</sequence>
<dbReference type="STRING" id="1720063.SAMN05216217_101114"/>
<dbReference type="RefSeq" id="WP_093471290.1">
    <property type="nucleotide sequence ID" value="NZ_FOUI01000001.1"/>
</dbReference>
<dbReference type="Proteomes" id="UP000243629">
    <property type="component" value="Unassembled WGS sequence"/>
</dbReference>